<dbReference type="EMBL" id="CM017325">
    <property type="protein sequence ID" value="KAE8056187.1"/>
    <property type="molecule type" value="Genomic_DNA"/>
</dbReference>
<keyword evidence="9" id="KW-0472">Membrane</keyword>
<keyword evidence="12" id="KW-1185">Reference proteome</keyword>
<evidence type="ECO:0000313" key="11">
    <source>
        <dbReference type="EMBL" id="KAE8056187.1"/>
    </source>
</evidence>
<dbReference type="InterPro" id="IPR016464">
    <property type="entry name" value="NADH_Ub_cplx-1_asu_su-2"/>
</dbReference>
<evidence type="ECO:0000256" key="3">
    <source>
        <dbReference type="ARBA" id="ARBA00008939"/>
    </source>
</evidence>
<evidence type="ECO:0000256" key="2">
    <source>
        <dbReference type="ARBA" id="ARBA00004443"/>
    </source>
</evidence>
<gene>
    <name evidence="11" type="ORF">FH972_012979</name>
</gene>
<comment type="subcellular location">
    <subcellularLocation>
        <location evidence="2">Mitochondrion inner membrane</location>
        <topology evidence="2">Peripheral membrane protein</topology>
        <orientation evidence="2">Matrix side</orientation>
    </subcellularLocation>
</comment>
<keyword evidence="5" id="KW-0679">Respiratory chain</keyword>
<comment type="function">
    <text evidence="1">Accessory subunit of the mitochondrial membrane respiratory chain NADH dehydrogenase (Complex I), that is believed not to be involved in catalysis. Complex I functions in the transfer of electrons from NADH to the respiratory chain. The immediate electron acceptor for the enzyme is believed to be ubiquinone.</text>
</comment>
<dbReference type="Proteomes" id="UP000327013">
    <property type="component" value="Chromosome 5"/>
</dbReference>
<dbReference type="EMBL" id="CM017325">
    <property type="protein sequence ID" value="KAE8056188.1"/>
    <property type="molecule type" value="Genomic_DNA"/>
</dbReference>
<keyword evidence="8" id="KW-0496">Mitochondrion</keyword>
<evidence type="ECO:0000313" key="12">
    <source>
        <dbReference type="Proteomes" id="UP000327013"/>
    </source>
</evidence>
<dbReference type="AlphaFoldDB" id="A0A5N6R8Q8"/>
<dbReference type="SMART" id="SM00916">
    <property type="entry name" value="L51_S25_CI-B8"/>
    <property type="match status" value="1"/>
</dbReference>
<keyword evidence="4" id="KW-0813">Transport</keyword>
<evidence type="ECO:0000256" key="9">
    <source>
        <dbReference type="ARBA" id="ARBA00023136"/>
    </source>
</evidence>
<protein>
    <recommendedName>
        <fullName evidence="10">Ribosomal protein/NADH dehydrogenase domain-containing protein</fullName>
    </recommendedName>
</protein>
<evidence type="ECO:0000256" key="1">
    <source>
        <dbReference type="ARBA" id="ARBA00003195"/>
    </source>
</evidence>
<proteinExistence type="inferred from homology"/>
<reference evidence="11 12" key="1">
    <citation type="submission" date="2019-06" db="EMBL/GenBank/DDBJ databases">
        <title>A chromosomal-level reference genome of Carpinus fangiana (Coryloideae, Betulaceae).</title>
        <authorList>
            <person name="Yang X."/>
            <person name="Wang Z."/>
            <person name="Zhang L."/>
            <person name="Hao G."/>
            <person name="Liu J."/>
            <person name="Yang Y."/>
        </authorList>
    </citation>
    <scope>NUCLEOTIDE SEQUENCE [LARGE SCALE GENOMIC DNA]</scope>
    <source>
        <strain evidence="11">Cfa_2016G</strain>
        <tissue evidence="11">Leaf</tissue>
    </source>
</reference>
<dbReference type="InterPro" id="IPR036249">
    <property type="entry name" value="Thioredoxin-like_sf"/>
</dbReference>
<dbReference type="SUPFAM" id="SSF52833">
    <property type="entry name" value="Thioredoxin-like"/>
    <property type="match status" value="1"/>
</dbReference>
<dbReference type="InterPro" id="IPR007741">
    <property type="entry name" value="Ribosomal_mL43/mS25/NADH_DH"/>
</dbReference>
<organism evidence="11 12">
    <name type="scientific">Carpinus fangiana</name>
    <dbReference type="NCBI Taxonomy" id="176857"/>
    <lineage>
        <taxon>Eukaryota</taxon>
        <taxon>Viridiplantae</taxon>
        <taxon>Streptophyta</taxon>
        <taxon>Embryophyta</taxon>
        <taxon>Tracheophyta</taxon>
        <taxon>Spermatophyta</taxon>
        <taxon>Magnoliopsida</taxon>
        <taxon>eudicotyledons</taxon>
        <taxon>Gunneridae</taxon>
        <taxon>Pentapetalae</taxon>
        <taxon>rosids</taxon>
        <taxon>fabids</taxon>
        <taxon>Fagales</taxon>
        <taxon>Betulaceae</taxon>
        <taxon>Carpinus</taxon>
    </lineage>
</organism>
<comment type="similarity">
    <text evidence="3">Belongs to the complex I NDUFA2 subunit family.</text>
</comment>
<dbReference type="OrthoDB" id="10250268at2759"/>
<dbReference type="Pfam" id="PF05047">
    <property type="entry name" value="L51_S25_CI-B8"/>
    <property type="match status" value="1"/>
</dbReference>
<dbReference type="GO" id="GO:0005743">
    <property type="term" value="C:mitochondrial inner membrane"/>
    <property type="evidence" value="ECO:0007669"/>
    <property type="project" value="UniProtKB-SubCell"/>
</dbReference>
<evidence type="ECO:0000256" key="8">
    <source>
        <dbReference type="ARBA" id="ARBA00023128"/>
    </source>
</evidence>
<accession>A0A5N6R8Q8</accession>
<dbReference type="FunFam" id="3.40.30.10:FF:000179">
    <property type="entry name" value="NADH-ubiquinone oxidoreductase 10.5 kDa subunit"/>
    <property type="match status" value="1"/>
</dbReference>
<feature type="domain" description="Ribosomal protein/NADH dehydrogenase" evidence="10">
    <location>
        <begin position="124"/>
        <end position="197"/>
    </location>
</feature>
<evidence type="ECO:0000256" key="7">
    <source>
        <dbReference type="ARBA" id="ARBA00022982"/>
    </source>
</evidence>
<evidence type="ECO:0000256" key="4">
    <source>
        <dbReference type="ARBA" id="ARBA00022448"/>
    </source>
</evidence>
<keyword evidence="7" id="KW-0249">Electron transport</keyword>
<name>A0A5N6R8Q8_9ROSI</name>
<dbReference type="PANTHER" id="PTHR12878">
    <property type="entry name" value="NADH-UBIQUINONE OXIDOREDUCTASE B8 SUBUNIT"/>
    <property type="match status" value="1"/>
</dbReference>
<evidence type="ECO:0000256" key="5">
    <source>
        <dbReference type="ARBA" id="ARBA00022660"/>
    </source>
</evidence>
<evidence type="ECO:0000256" key="6">
    <source>
        <dbReference type="ARBA" id="ARBA00022792"/>
    </source>
</evidence>
<evidence type="ECO:0000259" key="10">
    <source>
        <dbReference type="SMART" id="SM00916"/>
    </source>
</evidence>
<sequence>MSTNRKELEIISCGDDIIDIIGDGHCQITEFGELEDAYAFYNAYASIHLSRSWTLQEVQHGKEPQENVFGGELGNGLGSGSLGSMFAWWVVTNTDAHPVTESSRMAWRGHLSQNLKELRILLCQSSPASSSARAFVERNYKDLKTLNPRFPILIRECSGIEPQLWARYDMGVEKGIRLEGLTEAQIFKALEDLVKVGASLKA</sequence>
<dbReference type="Gene3D" id="3.40.30.10">
    <property type="entry name" value="Glutaredoxin"/>
    <property type="match status" value="1"/>
</dbReference>
<keyword evidence="6" id="KW-0999">Mitochondrion inner membrane</keyword>
<dbReference type="PANTHER" id="PTHR12878:SF0">
    <property type="entry name" value="NADH DEHYDROGENASE [UBIQUINONE] 1 ALPHA SUBCOMPLEX SUBUNIT 2"/>
    <property type="match status" value="1"/>
</dbReference>